<dbReference type="Pfam" id="PF02449">
    <property type="entry name" value="Glyco_hydro_42"/>
    <property type="match status" value="1"/>
</dbReference>
<sequence>MRYEAYVKDWLDTNPDLMSYDYYPFLTSGMDEKVHYQTLEFLREQCAVYGKDLWVYIQSVAYDTFHIAKPTEHEMRFHVYSSLAYGAKGYIYFTYETPHTNGETAFHNGLLLPDGTRNDTFQYAAAINREVLKLGPALLNLTLDQVYHTGSLPPATRELTPQSGIELAEGGGNAEQSPPLIISLFTAENGDKFVMIVSKQLLEQQDARLRFLAKPGFIREWSNEDGKEWHQQKEVGVLSEADYDKETGVLSVSLRPGEGKLYRMEG</sequence>
<dbReference type="EMBL" id="BDQX01000430">
    <property type="protein sequence ID" value="GBG11704.1"/>
    <property type="molecule type" value="Genomic_DNA"/>
</dbReference>
<dbReference type="GO" id="GO:0009341">
    <property type="term" value="C:beta-galactosidase complex"/>
    <property type="evidence" value="ECO:0007669"/>
    <property type="project" value="InterPro"/>
</dbReference>
<evidence type="ECO:0000256" key="2">
    <source>
        <dbReference type="ARBA" id="ARBA00023295"/>
    </source>
</evidence>
<evidence type="ECO:0000313" key="4">
    <source>
        <dbReference type="EMBL" id="GBG11704.1"/>
    </source>
</evidence>
<dbReference type="GO" id="GO:0004565">
    <property type="term" value="F:beta-galactosidase activity"/>
    <property type="evidence" value="ECO:0007669"/>
    <property type="project" value="InterPro"/>
</dbReference>
<comment type="caution">
    <text evidence="4">The sequence shown here is derived from an EMBL/GenBank/DDBJ whole genome shotgun (WGS) entry which is preliminary data.</text>
</comment>
<dbReference type="InterPro" id="IPR017853">
    <property type="entry name" value="GH"/>
</dbReference>
<dbReference type="SUPFAM" id="SSF51445">
    <property type="entry name" value="(Trans)glycosidases"/>
    <property type="match status" value="1"/>
</dbReference>
<gene>
    <name evidence="4" type="ORF">PAT3040_06545</name>
</gene>
<feature type="domain" description="Glycoside hydrolase family 42 N-terminal" evidence="3">
    <location>
        <begin position="13"/>
        <end position="132"/>
    </location>
</feature>
<reference evidence="4 5" key="1">
    <citation type="submission" date="2017-08" db="EMBL/GenBank/DDBJ databases">
        <title>Substantial Increase in Enzyme Production by Combined Drug-Resistance Mutations in Paenibacillus agaridevorans.</title>
        <authorList>
            <person name="Tanaka Y."/>
            <person name="Funane K."/>
            <person name="Hosaka T."/>
            <person name="Shiwa Y."/>
            <person name="Fujita N."/>
            <person name="Miyazaki T."/>
            <person name="Yoshikawa H."/>
            <person name="Murakami K."/>
            <person name="Kasahara K."/>
            <person name="Inaoka T."/>
            <person name="Hiraga Y."/>
            <person name="Ochi K."/>
        </authorList>
    </citation>
    <scope>NUCLEOTIDE SEQUENCE [LARGE SCALE GENOMIC DNA]</scope>
    <source>
        <strain evidence="4 5">T-3040</strain>
    </source>
</reference>
<name>A0A2R5F5V0_9BACL</name>
<keyword evidence="2" id="KW-0326">Glycosidase</keyword>
<dbReference type="InterPro" id="IPR013529">
    <property type="entry name" value="Glyco_hydro_42_N"/>
</dbReference>
<accession>A0A2R5F5V0</accession>
<evidence type="ECO:0000256" key="1">
    <source>
        <dbReference type="ARBA" id="ARBA00022801"/>
    </source>
</evidence>
<keyword evidence="1" id="KW-0378">Hydrolase</keyword>
<dbReference type="Gene3D" id="3.20.20.80">
    <property type="entry name" value="Glycosidases"/>
    <property type="match status" value="1"/>
</dbReference>
<dbReference type="Proteomes" id="UP000245202">
    <property type="component" value="Unassembled WGS sequence"/>
</dbReference>
<protein>
    <recommendedName>
        <fullName evidence="3">Glycoside hydrolase family 42 N-terminal domain-containing protein</fullName>
    </recommendedName>
</protein>
<evidence type="ECO:0000313" key="5">
    <source>
        <dbReference type="Proteomes" id="UP000245202"/>
    </source>
</evidence>
<dbReference type="AlphaFoldDB" id="A0A2R5F5V0"/>
<organism evidence="4 5">
    <name type="scientific">Paenibacillus agaridevorans</name>
    <dbReference type="NCBI Taxonomy" id="171404"/>
    <lineage>
        <taxon>Bacteria</taxon>
        <taxon>Bacillati</taxon>
        <taxon>Bacillota</taxon>
        <taxon>Bacilli</taxon>
        <taxon>Bacillales</taxon>
        <taxon>Paenibacillaceae</taxon>
        <taxon>Paenibacillus</taxon>
    </lineage>
</organism>
<dbReference type="GO" id="GO:0005975">
    <property type="term" value="P:carbohydrate metabolic process"/>
    <property type="evidence" value="ECO:0007669"/>
    <property type="project" value="InterPro"/>
</dbReference>
<proteinExistence type="predicted"/>
<evidence type="ECO:0000259" key="3">
    <source>
        <dbReference type="Pfam" id="PF02449"/>
    </source>
</evidence>
<keyword evidence="5" id="KW-1185">Reference proteome</keyword>